<reference evidence="1 2" key="1">
    <citation type="submission" date="2019-07" db="EMBL/GenBank/DDBJ databases">
        <title>Whole genome shotgun sequence of Myxococcus virescens NBRC 100334.</title>
        <authorList>
            <person name="Hosoyama A."/>
            <person name="Uohara A."/>
            <person name="Ohji S."/>
            <person name="Ichikawa N."/>
        </authorList>
    </citation>
    <scope>NUCLEOTIDE SEQUENCE [LARGE SCALE GENOMIC DNA]</scope>
    <source>
        <strain evidence="1 2">NBRC 100334</strain>
    </source>
</reference>
<comment type="caution">
    <text evidence="1">The sequence shown here is derived from an EMBL/GenBank/DDBJ whole genome shotgun (WGS) entry which is preliminary data.</text>
</comment>
<dbReference type="Proteomes" id="UP000321224">
    <property type="component" value="Unassembled WGS sequence"/>
</dbReference>
<name>A0A511HQ55_9BACT</name>
<proteinExistence type="predicted"/>
<evidence type="ECO:0000313" key="1">
    <source>
        <dbReference type="EMBL" id="GEL75717.1"/>
    </source>
</evidence>
<sequence length="66" mass="7486">MPLHRCRLDVPFIHFSLGIHAKDPEEAALSFRLEVIGAGHPEGDIIVTDPRGTRFRFTWGMVMVLK</sequence>
<protein>
    <submittedName>
        <fullName evidence="1">Uncharacterized protein</fullName>
    </submittedName>
</protein>
<dbReference type="EMBL" id="BJVY01000126">
    <property type="protein sequence ID" value="GEL75717.1"/>
    <property type="molecule type" value="Genomic_DNA"/>
</dbReference>
<accession>A0A511HQ55</accession>
<dbReference type="AlphaFoldDB" id="A0A511HQ55"/>
<evidence type="ECO:0000313" key="2">
    <source>
        <dbReference type="Proteomes" id="UP000321224"/>
    </source>
</evidence>
<organism evidence="1 2">
    <name type="scientific">Myxococcus virescens</name>
    <dbReference type="NCBI Taxonomy" id="83456"/>
    <lineage>
        <taxon>Bacteria</taxon>
        <taxon>Pseudomonadati</taxon>
        <taxon>Myxococcota</taxon>
        <taxon>Myxococcia</taxon>
        <taxon>Myxococcales</taxon>
        <taxon>Cystobacterineae</taxon>
        <taxon>Myxococcaceae</taxon>
        <taxon>Myxococcus</taxon>
    </lineage>
</organism>
<gene>
    <name evidence="1" type="ORF">MVI01_75010</name>
</gene>